<feature type="binding site" evidence="8">
    <location>
        <position position="526"/>
    </location>
    <ligand>
        <name>substrate</name>
    </ligand>
</feature>
<evidence type="ECO:0000259" key="9">
    <source>
        <dbReference type="Pfam" id="PF00586"/>
    </source>
</evidence>
<dbReference type="RefSeq" id="WP_350343286.1">
    <property type="nucleotide sequence ID" value="NZ_CP158367.1"/>
</dbReference>
<dbReference type="NCBIfam" id="TIGR01736">
    <property type="entry name" value="FGAM_synth_II"/>
    <property type="match status" value="1"/>
</dbReference>
<accession>A0AAU7VK78</accession>
<evidence type="ECO:0000259" key="10">
    <source>
        <dbReference type="Pfam" id="PF02769"/>
    </source>
</evidence>
<dbReference type="GO" id="GO:0005524">
    <property type="term" value="F:ATP binding"/>
    <property type="evidence" value="ECO:0007669"/>
    <property type="project" value="UniProtKB-UniRule"/>
</dbReference>
<protein>
    <recommendedName>
        <fullName evidence="8">Phosphoribosylformylglycinamidine synthase subunit PurL</fullName>
        <shortName evidence="8">FGAM synthase</shortName>
        <ecNumber evidence="8">6.3.5.3</ecNumber>
    </recommendedName>
    <alternativeName>
        <fullName evidence="8">Formylglycinamide ribonucleotide amidotransferase subunit II</fullName>
        <shortName evidence="8">FGAR amidotransferase II</shortName>
        <shortName evidence="8">FGAR-AT II</shortName>
    </alternativeName>
    <alternativeName>
        <fullName evidence="8">Glutamine amidotransferase PurL</fullName>
    </alternativeName>
    <alternativeName>
        <fullName evidence="8">Phosphoribosylformylglycinamidine synthase subunit II</fullName>
    </alternativeName>
</protein>
<feature type="binding site" evidence="8">
    <location>
        <begin position="86"/>
        <end position="89"/>
    </location>
    <ligand>
        <name>substrate</name>
    </ligand>
</feature>
<dbReference type="GO" id="GO:0004642">
    <property type="term" value="F:phosphoribosylformylglycinamidine synthase activity"/>
    <property type="evidence" value="ECO:0007669"/>
    <property type="project" value="UniProtKB-UniRule"/>
</dbReference>
<dbReference type="InterPro" id="IPR036676">
    <property type="entry name" value="PurM-like_C_sf"/>
</dbReference>
<name>A0AAU7VK78_9FIRM</name>
<keyword evidence="5 8" id="KW-0658">Purine biosynthesis</keyword>
<dbReference type="PIRSF" id="PIRSF001587">
    <property type="entry name" value="FGAM_synthase_II"/>
    <property type="match status" value="1"/>
</dbReference>
<feature type="binding site" evidence="8">
    <location>
        <position position="486"/>
    </location>
    <ligand>
        <name>ATP</name>
        <dbReference type="ChEBI" id="CHEBI:30616"/>
    </ligand>
</feature>
<evidence type="ECO:0000256" key="1">
    <source>
        <dbReference type="ARBA" id="ARBA00022490"/>
    </source>
</evidence>
<comment type="pathway">
    <text evidence="8">Purine metabolism; IMP biosynthesis via de novo pathway; 5-amino-1-(5-phospho-D-ribosyl)imidazole from N(2)-formyl-N(1)-(5-phospho-D-ribosyl)glycinamide: step 1/2.</text>
</comment>
<dbReference type="Pfam" id="PF00586">
    <property type="entry name" value="AIRS"/>
    <property type="match status" value="2"/>
</dbReference>
<evidence type="ECO:0000256" key="2">
    <source>
        <dbReference type="ARBA" id="ARBA00022598"/>
    </source>
</evidence>
<dbReference type="PANTHER" id="PTHR43555:SF1">
    <property type="entry name" value="PHOSPHORIBOSYLFORMYLGLYCINAMIDINE SYNTHASE SUBUNIT PURL"/>
    <property type="match status" value="1"/>
</dbReference>
<evidence type="ECO:0000256" key="8">
    <source>
        <dbReference type="HAMAP-Rule" id="MF_00420"/>
    </source>
</evidence>
<dbReference type="InterPro" id="IPR041609">
    <property type="entry name" value="PurL_linker"/>
</dbReference>
<evidence type="ECO:0000256" key="7">
    <source>
        <dbReference type="ARBA" id="ARBA00022842"/>
    </source>
</evidence>
<dbReference type="EC" id="6.3.5.3" evidence="8"/>
<keyword evidence="4 8" id="KW-0547">Nucleotide-binding</keyword>
<dbReference type="NCBIfam" id="NF002290">
    <property type="entry name" value="PRK01213.1"/>
    <property type="match status" value="1"/>
</dbReference>
<dbReference type="EMBL" id="CP158367">
    <property type="protein sequence ID" value="XBX74534.1"/>
    <property type="molecule type" value="Genomic_DNA"/>
</dbReference>
<feature type="binding site" evidence="8">
    <location>
        <position position="260"/>
    </location>
    <ligand>
        <name>Mg(2+)</name>
        <dbReference type="ChEBI" id="CHEBI:18420"/>
        <label>2</label>
    </ligand>
</feature>
<dbReference type="CDD" id="cd02204">
    <property type="entry name" value="PurL_repeat2"/>
    <property type="match status" value="1"/>
</dbReference>
<reference evidence="12" key="1">
    <citation type="journal article" date="2013" name="Extremophiles">
        <title>Proteinivorax tanatarense gen. nov., sp. nov., an anaerobic, haloalkaliphilic, proteolytic bacterium isolated from a decaying algal bloom, and proposal of Proteinivoraceae fam. nov.</title>
        <authorList>
            <person name="Kevbrin V."/>
            <person name="Boltyanskaya Y."/>
            <person name="Zhilina T."/>
            <person name="Kolganova T."/>
            <person name="Lavrentjeva E."/>
            <person name="Kuznetsov B."/>
        </authorList>
    </citation>
    <scope>NUCLEOTIDE SEQUENCE</scope>
    <source>
        <strain evidence="12">Z-910T</strain>
    </source>
</reference>
<comment type="caution">
    <text evidence="8">Lacks conserved residue(s) required for the propagation of feature annotation.</text>
</comment>
<dbReference type="AlphaFoldDB" id="A0AAU7VK78"/>
<feature type="domain" description="PurM-like C-terminal" evidence="10">
    <location>
        <begin position="561"/>
        <end position="692"/>
    </location>
</feature>
<dbReference type="GO" id="GO:0000287">
    <property type="term" value="F:magnesium ion binding"/>
    <property type="evidence" value="ECO:0007669"/>
    <property type="project" value="UniProtKB-UniRule"/>
</dbReference>
<feature type="binding site" evidence="8">
    <location>
        <position position="85"/>
    </location>
    <ligand>
        <name>Mg(2+)</name>
        <dbReference type="ChEBI" id="CHEBI:18420"/>
        <label>1</label>
    </ligand>
</feature>
<feature type="binding site" evidence="8">
    <location>
        <position position="83"/>
    </location>
    <ligand>
        <name>ATP</name>
        <dbReference type="ChEBI" id="CHEBI:30616"/>
    </ligand>
</feature>
<evidence type="ECO:0000313" key="12">
    <source>
        <dbReference type="EMBL" id="XBX74534.1"/>
    </source>
</evidence>
<evidence type="ECO:0000256" key="4">
    <source>
        <dbReference type="ARBA" id="ARBA00022741"/>
    </source>
</evidence>
<comment type="subunit">
    <text evidence="8">Monomer. Part of the FGAM synthase complex composed of 1 PurL, 1 PurQ and 2 PurS subunits.</text>
</comment>
<feature type="binding site" evidence="8">
    <location>
        <position position="109"/>
    </location>
    <ligand>
        <name>Mg(2+)</name>
        <dbReference type="ChEBI" id="CHEBI:18420"/>
        <label>2</label>
    </ligand>
</feature>
<keyword evidence="6 8" id="KW-0067">ATP-binding</keyword>
<organism evidence="12">
    <name type="scientific">Proteinivorax tanatarense</name>
    <dbReference type="NCBI Taxonomy" id="1260629"/>
    <lineage>
        <taxon>Bacteria</taxon>
        <taxon>Bacillati</taxon>
        <taxon>Bacillota</taxon>
        <taxon>Clostridia</taxon>
        <taxon>Eubacteriales</taxon>
        <taxon>Proteinivoracaceae</taxon>
        <taxon>Proteinivorax</taxon>
    </lineage>
</organism>
<evidence type="ECO:0000259" key="11">
    <source>
        <dbReference type="Pfam" id="PF18072"/>
    </source>
</evidence>
<dbReference type="InterPro" id="IPR010074">
    <property type="entry name" value="PRibForGlyAmidine_synth_PurL"/>
</dbReference>
<dbReference type="GO" id="GO:0006189">
    <property type="term" value="P:'de novo' IMP biosynthetic process"/>
    <property type="evidence" value="ECO:0007669"/>
    <property type="project" value="UniProtKB-UniRule"/>
</dbReference>
<dbReference type="Gene3D" id="3.90.650.10">
    <property type="entry name" value="PurM-like C-terminal domain"/>
    <property type="match status" value="2"/>
</dbReference>
<keyword evidence="3 8" id="KW-0479">Metal-binding</keyword>
<feature type="active site" evidence="8">
    <location>
        <position position="41"/>
    </location>
</feature>
<dbReference type="CDD" id="cd02203">
    <property type="entry name" value="PurL_repeat1"/>
    <property type="match status" value="1"/>
</dbReference>
<feature type="domain" description="PurM-like N-terminal" evidence="9">
    <location>
        <begin position="66"/>
        <end position="181"/>
    </location>
</feature>
<dbReference type="InterPro" id="IPR010918">
    <property type="entry name" value="PurM-like_C_dom"/>
</dbReference>
<dbReference type="InterPro" id="IPR016188">
    <property type="entry name" value="PurM-like_N"/>
</dbReference>
<keyword evidence="2 8" id="KW-0436">Ligase</keyword>
<feature type="binding site" evidence="8">
    <location>
        <position position="44"/>
    </location>
    <ligand>
        <name>ATP</name>
        <dbReference type="ChEBI" id="CHEBI:30616"/>
    </ligand>
</feature>
<dbReference type="PANTHER" id="PTHR43555">
    <property type="entry name" value="PHOSPHORIBOSYLFORMYLGLYCINAMIDINE SYNTHASE SUBUNIT PURL"/>
    <property type="match status" value="1"/>
</dbReference>
<gene>
    <name evidence="8 12" type="primary">purL</name>
    <name evidence="12" type="ORF">PRVXT_002578</name>
</gene>
<dbReference type="SUPFAM" id="SSF56042">
    <property type="entry name" value="PurM C-terminal domain-like"/>
    <property type="match status" value="2"/>
</dbReference>
<keyword evidence="1 8" id="KW-0963">Cytoplasm</keyword>
<feature type="binding site" evidence="8">
    <location>
        <position position="108"/>
    </location>
    <ligand>
        <name>substrate</name>
    </ligand>
</feature>
<dbReference type="FunFam" id="3.30.1330.10:FF:000004">
    <property type="entry name" value="Phosphoribosylformylglycinamidine synthase subunit PurL"/>
    <property type="match status" value="1"/>
</dbReference>
<sequence>MANVWETVGLTKHEYETICQHLDRKPNDLELNMYGVLWSEHCSYKHSKPLLKHFPTKGEKVVQGPGENAGIIDIGDNKGLAFKIESHNHPSAVEPFQGAATGVGGIVRDIFSMGARPVAILNSLRFGNINSARTQYLIEGVVSGISHYGNCLGIANVGGEVYFDESYQQNPLVNAMCLGLVDLDKIKKGTAEGVGNLVMLVGASTGRDGIAGASFASADLEEDTESSRPQVQVGDPFMEKLLLEACLELIDNENVVGVQDLGAAGLTSACCEMAERSGTGMKINLDNVHLRERNMNATEIMLSESQERMLYVVKPEGVEDVKKSFKKWDLSASVIGEVTEDGIISMYHKGKLEGKIPAESITEGVPVRQPESKKPKYIEEMPKEPSSLGEFDHNKMWTDLISHPNVASKRWVYQQYDQHVGANTVISPGQNAGVFRIKGTNKGIGVTTDCNPQYPYLSPYNGGMNVVLEAYRNLSATGITPAAVTDCLNFPNPEDSENYWVYSNVIKGMAEATKILDTPVVGGNVSLYNEGPTHKILPTPVVGMVGIVEDIKKITTPAFKKEGDLLYIVGNLNYNLSGSLAQNIVNGKVEGEIDRPNLVKEKSISKKLISSIANGIVKSALDISQGGLAVAVMKSSVKGNLGAELSIQADELNQILYGEHGGYLVSISPEHKEQFEQSMENVVQLGKTVKEGIYLKNSGRNLIALDVAKISDIYNNVLQGVMDGER</sequence>
<dbReference type="Pfam" id="PF02769">
    <property type="entry name" value="AIRS_C"/>
    <property type="match status" value="2"/>
</dbReference>
<dbReference type="InterPro" id="IPR036921">
    <property type="entry name" value="PurM-like_N_sf"/>
</dbReference>
<evidence type="ECO:0000256" key="6">
    <source>
        <dbReference type="ARBA" id="ARBA00022840"/>
    </source>
</evidence>
<comment type="subcellular location">
    <subcellularLocation>
        <location evidence="8">Cytoplasm</location>
    </subcellularLocation>
</comment>
<feature type="binding site" evidence="8">
    <location>
        <position position="524"/>
    </location>
    <ligand>
        <name>Mg(2+)</name>
        <dbReference type="ChEBI" id="CHEBI:18420"/>
        <label>1</label>
    </ligand>
</feature>
<dbReference type="Gene3D" id="3.30.1330.10">
    <property type="entry name" value="PurM-like, N-terminal domain"/>
    <property type="match status" value="2"/>
</dbReference>
<dbReference type="SUPFAM" id="SSF55326">
    <property type="entry name" value="PurM N-terminal domain-like"/>
    <property type="match status" value="2"/>
</dbReference>
<feature type="domain" description="Phosphoribosylformylglycinamidine synthase linker" evidence="11">
    <location>
        <begin position="6"/>
        <end position="45"/>
    </location>
</feature>
<feature type="binding site" evidence="8">
    <location>
        <position position="232"/>
    </location>
    <ligand>
        <name>substrate</name>
    </ligand>
</feature>
<dbReference type="HAMAP" id="MF_00420">
    <property type="entry name" value="PurL_2"/>
    <property type="match status" value="1"/>
</dbReference>
<feature type="binding site" evidence="8">
    <location>
        <position position="523"/>
    </location>
    <ligand>
        <name>ATP</name>
        <dbReference type="ChEBI" id="CHEBI:30616"/>
    </ligand>
</feature>
<feature type="active site" description="Proton acceptor" evidence="8">
    <location>
        <position position="87"/>
    </location>
</feature>
<comment type="catalytic activity">
    <reaction evidence="8">
        <text>N(2)-formyl-N(1)-(5-phospho-beta-D-ribosyl)glycinamide + L-glutamine + ATP + H2O = 2-formamido-N(1)-(5-O-phospho-beta-D-ribosyl)acetamidine + L-glutamate + ADP + phosphate + H(+)</text>
        <dbReference type="Rhea" id="RHEA:17129"/>
        <dbReference type="ChEBI" id="CHEBI:15377"/>
        <dbReference type="ChEBI" id="CHEBI:15378"/>
        <dbReference type="ChEBI" id="CHEBI:29985"/>
        <dbReference type="ChEBI" id="CHEBI:30616"/>
        <dbReference type="ChEBI" id="CHEBI:43474"/>
        <dbReference type="ChEBI" id="CHEBI:58359"/>
        <dbReference type="ChEBI" id="CHEBI:147286"/>
        <dbReference type="ChEBI" id="CHEBI:147287"/>
        <dbReference type="ChEBI" id="CHEBI:456216"/>
        <dbReference type="EC" id="6.3.5.3"/>
    </reaction>
</comment>
<feature type="binding site" evidence="8">
    <location>
        <begin position="304"/>
        <end position="306"/>
    </location>
    <ligand>
        <name>substrate</name>
    </ligand>
</feature>
<feature type="domain" description="PurM-like N-terminal" evidence="9">
    <location>
        <begin position="429"/>
        <end position="548"/>
    </location>
</feature>
<dbReference type="Pfam" id="PF18072">
    <property type="entry name" value="FGAR-AT_linker"/>
    <property type="match status" value="1"/>
</dbReference>
<evidence type="ECO:0000256" key="5">
    <source>
        <dbReference type="ARBA" id="ARBA00022755"/>
    </source>
</evidence>
<evidence type="ECO:0000256" key="3">
    <source>
        <dbReference type="ARBA" id="ARBA00022723"/>
    </source>
</evidence>
<proteinExistence type="inferred from homology"/>
<feature type="domain" description="PurM-like C-terminal" evidence="10">
    <location>
        <begin position="194"/>
        <end position="347"/>
    </location>
</feature>
<keyword evidence="7 8" id="KW-0460">Magnesium</keyword>
<reference evidence="12" key="2">
    <citation type="submission" date="2024-06" db="EMBL/GenBank/DDBJ databases">
        <authorList>
            <person name="Petrova K.O."/>
            <person name="Toshchakov S.V."/>
            <person name="Boltjanskaja Y.V."/>
            <person name="Kevbrin V."/>
        </authorList>
    </citation>
    <scope>NUCLEOTIDE SEQUENCE</scope>
    <source>
        <strain evidence="12">Z-910T</strain>
    </source>
</reference>
<comment type="similarity">
    <text evidence="8">Belongs to the FGAMS family.</text>
</comment>
<comment type="function">
    <text evidence="8">Part of the phosphoribosylformylglycinamidine synthase complex involved in the purines biosynthetic pathway. Catalyzes the ATP-dependent conversion of formylglycinamide ribonucleotide (FGAR) and glutamine to yield formylglycinamidine ribonucleotide (FGAM) and glutamate. The FGAM synthase complex is composed of three subunits. PurQ produces an ammonia molecule by converting glutamine to glutamate. PurL transfers the ammonia molecule to FGAR to form FGAM in an ATP-dependent manner. PurS interacts with PurQ and PurL and is thought to assist in the transfer of the ammonia molecule from PurQ to PurL.</text>
</comment>
<dbReference type="GO" id="GO:0005737">
    <property type="term" value="C:cytoplasm"/>
    <property type="evidence" value="ECO:0007669"/>
    <property type="project" value="UniProtKB-SubCell"/>
</dbReference>